<comment type="subcellular location">
    <subcellularLocation>
        <location evidence="2 7">Cytoplasmic vesicle membrane</location>
        <topology evidence="2 7">Peripheral membrane protein</topology>
        <orientation evidence="2 7">Cytoplasmic side</orientation>
    </subcellularLocation>
    <subcellularLocation>
        <location evidence="7">Membrane</location>
        <location evidence="7">Coated pit</location>
        <topology evidence="7">Peripheral membrane protein</topology>
        <orientation evidence="7">Cytoplasmic side</orientation>
    </subcellularLocation>
    <text evidence="7">Cytoplasmic face of coated pits and vesicles.</text>
</comment>
<evidence type="ECO:0000256" key="3">
    <source>
        <dbReference type="ARBA" id="ARBA00005263"/>
    </source>
</evidence>
<organism evidence="10 11">
    <name type="scientific">Trapa incisa</name>
    <dbReference type="NCBI Taxonomy" id="236973"/>
    <lineage>
        <taxon>Eukaryota</taxon>
        <taxon>Viridiplantae</taxon>
        <taxon>Streptophyta</taxon>
        <taxon>Embryophyta</taxon>
        <taxon>Tracheophyta</taxon>
        <taxon>Spermatophyta</taxon>
        <taxon>Magnoliopsida</taxon>
        <taxon>eudicotyledons</taxon>
        <taxon>Gunneridae</taxon>
        <taxon>Pentapetalae</taxon>
        <taxon>rosids</taxon>
        <taxon>malvids</taxon>
        <taxon>Myrtales</taxon>
        <taxon>Lythraceae</taxon>
        <taxon>Trapa</taxon>
    </lineage>
</organism>
<feature type="coiled-coil region" evidence="8">
    <location>
        <begin position="119"/>
        <end position="148"/>
    </location>
</feature>
<evidence type="ECO:0000256" key="8">
    <source>
        <dbReference type="SAM" id="Coils"/>
    </source>
</evidence>
<comment type="function">
    <text evidence="1 7">Clathrin is the major protein of the polyhedral coat of coated pits and vesicles.</text>
</comment>
<feature type="compositionally biased region" description="Basic and acidic residues" evidence="9">
    <location>
        <begin position="263"/>
        <end position="284"/>
    </location>
</feature>
<feature type="compositionally biased region" description="Pro residues" evidence="9">
    <location>
        <begin position="251"/>
        <end position="261"/>
    </location>
</feature>
<feature type="compositionally biased region" description="Gly residues" evidence="9">
    <location>
        <begin position="23"/>
        <end position="32"/>
    </location>
</feature>
<proteinExistence type="inferred from homology"/>
<evidence type="ECO:0000313" key="10">
    <source>
        <dbReference type="EMBL" id="KAK4770773.1"/>
    </source>
</evidence>
<evidence type="ECO:0000256" key="2">
    <source>
        <dbReference type="ARBA" id="ARBA00004180"/>
    </source>
</evidence>
<feature type="compositionally biased region" description="Basic and acidic residues" evidence="9">
    <location>
        <begin position="305"/>
        <end position="315"/>
    </location>
</feature>
<dbReference type="GO" id="GO:0030132">
    <property type="term" value="C:clathrin coat of coated pit"/>
    <property type="evidence" value="ECO:0007669"/>
    <property type="project" value="InterPro"/>
</dbReference>
<dbReference type="PANTHER" id="PTHR10639">
    <property type="entry name" value="CLATHRIN LIGHT CHAIN"/>
    <property type="match status" value="1"/>
</dbReference>
<evidence type="ECO:0000256" key="9">
    <source>
        <dbReference type="SAM" id="MobiDB-lite"/>
    </source>
</evidence>
<keyword evidence="6 7" id="KW-0968">Cytoplasmic vesicle</keyword>
<evidence type="ECO:0000256" key="4">
    <source>
        <dbReference type="ARBA" id="ARBA00023136"/>
    </source>
</evidence>
<evidence type="ECO:0000313" key="11">
    <source>
        <dbReference type="Proteomes" id="UP001345219"/>
    </source>
</evidence>
<reference evidence="10 11" key="1">
    <citation type="journal article" date="2023" name="Hortic Res">
        <title>Pangenome of water caltrop reveals structural variations and asymmetric subgenome divergence after allopolyploidization.</title>
        <authorList>
            <person name="Zhang X."/>
            <person name="Chen Y."/>
            <person name="Wang L."/>
            <person name="Yuan Y."/>
            <person name="Fang M."/>
            <person name="Shi L."/>
            <person name="Lu R."/>
            <person name="Comes H.P."/>
            <person name="Ma Y."/>
            <person name="Chen Y."/>
            <person name="Huang G."/>
            <person name="Zhou Y."/>
            <person name="Zheng Z."/>
            <person name="Qiu Y."/>
        </authorList>
    </citation>
    <scope>NUCLEOTIDE SEQUENCE [LARGE SCALE GENOMIC DNA]</scope>
    <source>
        <tissue evidence="10">Roots</tissue>
    </source>
</reference>
<gene>
    <name evidence="10" type="ORF">SAY87_031305</name>
</gene>
<dbReference type="InterPro" id="IPR000996">
    <property type="entry name" value="Clathrin_L-chain"/>
</dbReference>
<name>A0AAN7KKB8_9MYRT</name>
<keyword evidence="8" id="KW-0175">Coiled coil</keyword>
<evidence type="ECO:0000256" key="6">
    <source>
        <dbReference type="ARBA" id="ARBA00023329"/>
    </source>
</evidence>
<dbReference type="Pfam" id="PF01086">
    <property type="entry name" value="Clathrin_lg_ch"/>
    <property type="match status" value="1"/>
</dbReference>
<evidence type="ECO:0000256" key="1">
    <source>
        <dbReference type="ARBA" id="ARBA00003913"/>
    </source>
</evidence>
<dbReference type="GO" id="GO:0072583">
    <property type="term" value="P:clathrin-dependent endocytosis"/>
    <property type="evidence" value="ECO:0007669"/>
    <property type="project" value="TreeGrafter"/>
</dbReference>
<evidence type="ECO:0000256" key="7">
    <source>
        <dbReference type="RuleBase" id="RU363137"/>
    </source>
</evidence>
<dbReference type="AlphaFoldDB" id="A0AAN7KKB8"/>
<dbReference type="GO" id="GO:0005198">
    <property type="term" value="F:structural molecule activity"/>
    <property type="evidence" value="ECO:0007669"/>
    <property type="project" value="InterPro"/>
</dbReference>
<dbReference type="PANTHER" id="PTHR10639:SF7">
    <property type="entry name" value="CLATHRIN LIGHT CHAIN"/>
    <property type="match status" value="1"/>
</dbReference>
<accession>A0AAN7KKB8</accession>
<dbReference type="GO" id="GO:0006886">
    <property type="term" value="P:intracellular protein transport"/>
    <property type="evidence" value="ECO:0007669"/>
    <property type="project" value="InterPro"/>
</dbReference>
<dbReference type="GO" id="GO:0032050">
    <property type="term" value="F:clathrin heavy chain binding"/>
    <property type="evidence" value="ECO:0007669"/>
    <property type="project" value="TreeGrafter"/>
</dbReference>
<feature type="region of interest" description="Disordered" evidence="9">
    <location>
        <begin position="1"/>
        <end position="57"/>
    </location>
</feature>
<sequence>MSSFDTDGEAPNPHFSAEDNFSGYGGYTGFPAGGEEYSAPGHFSSDPAGGFPGDGDVAVEHVAASPDIFGFEDPNSGYSQAPYNEHGNGSVFQGDEVFATDGPMLPPPSEMEPEEGAALREWRRQNAILLEEKEKREKELRIQILEEADVYIQEFYEKRKLNVESNKTNNREREKIFVANQEKFHKEADKHYWKAIGELIPREVPNIEKKRGKKEPEKKPGITVVQGPKPGKPTELSRMRQILVKIKHSPPPHMIPPPPAPAKDAKDKKDGKEDEMKADEKKADASAQPLKEPPKEDAPSIAEQPAEKPAEATSA</sequence>
<dbReference type="GO" id="GO:0030130">
    <property type="term" value="C:clathrin coat of trans-Golgi network vesicle"/>
    <property type="evidence" value="ECO:0007669"/>
    <property type="project" value="InterPro"/>
</dbReference>
<dbReference type="Proteomes" id="UP001345219">
    <property type="component" value="Chromosome 24"/>
</dbReference>
<keyword evidence="4 7" id="KW-0472">Membrane</keyword>
<protein>
    <recommendedName>
        <fullName evidence="7">Clathrin light chain</fullName>
    </recommendedName>
</protein>
<keyword evidence="5 7" id="KW-0168">Coated pit</keyword>
<feature type="region of interest" description="Disordered" evidence="9">
    <location>
        <begin position="203"/>
        <end position="315"/>
    </location>
</feature>
<feature type="compositionally biased region" description="Basic and acidic residues" evidence="9">
    <location>
        <begin position="205"/>
        <end position="220"/>
    </location>
</feature>
<evidence type="ECO:0000256" key="5">
    <source>
        <dbReference type="ARBA" id="ARBA00023176"/>
    </source>
</evidence>
<comment type="caution">
    <text evidence="10">The sequence shown here is derived from an EMBL/GenBank/DDBJ whole genome shotgun (WGS) entry which is preliminary data.</text>
</comment>
<dbReference type="EMBL" id="JAXIOK010000005">
    <property type="protein sequence ID" value="KAK4770773.1"/>
    <property type="molecule type" value="Genomic_DNA"/>
</dbReference>
<comment type="similarity">
    <text evidence="3 7">Belongs to the clathrin light chain family.</text>
</comment>
<keyword evidence="11" id="KW-1185">Reference proteome</keyword>